<evidence type="ECO:0000256" key="1">
    <source>
        <dbReference type="SAM" id="MobiDB-lite"/>
    </source>
</evidence>
<accession>A0A645CM23</accession>
<dbReference type="AlphaFoldDB" id="A0A645CM23"/>
<protein>
    <submittedName>
        <fullName evidence="3">Uncharacterized protein</fullName>
    </submittedName>
</protein>
<name>A0A645CM23_9ZZZZ</name>
<gene>
    <name evidence="3" type="ORF">SDC9_124944</name>
</gene>
<proteinExistence type="predicted"/>
<keyword evidence="2" id="KW-1133">Transmembrane helix</keyword>
<reference evidence="3" key="1">
    <citation type="submission" date="2019-08" db="EMBL/GenBank/DDBJ databases">
        <authorList>
            <person name="Kucharzyk K."/>
            <person name="Murdoch R.W."/>
            <person name="Higgins S."/>
            <person name="Loffler F."/>
        </authorList>
    </citation>
    <scope>NUCLEOTIDE SEQUENCE</scope>
</reference>
<feature type="compositionally biased region" description="Polar residues" evidence="1">
    <location>
        <begin position="133"/>
        <end position="144"/>
    </location>
</feature>
<keyword evidence="2" id="KW-0472">Membrane</keyword>
<dbReference type="EMBL" id="VSSQ01028281">
    <property type="protein sequence ID" value="MPM77934.1"/>
    <property type="molecule type" value="Genomic_DNA"/>
</dbReference>
<comment type="caution">
    <text evidence="3">The sequence shown here is derived from an EMBL/GenBank/DDBJ whole genome shotgun (WGS) entry which is preliminary data.</text>
</comment>
<organism evidence="3">
    <name type="scientific">bioreactor metagenome</name>
    <dbReference type="NCBI Taxonomy" id="1076179"/>
    <lineage>
        <taxon>unclassified sequences</taxon>
        <taxon>metagenomes</taxon>
        <taxon>ecological metagenomes</taxon>
    </lineage>
</organism>
<feature type="transmembrane region" description="Helical" evidence="2">
    <location>
        <begin position="159"/>
        <end position="180"/>
    </location>
</feature>
<keyword evidence="2" id="KW-0812">Transmembrane</keyword>
<evidence type="ECO:0000313" key="3">
    <source>
        <dbReference type="EMBL" id="MPM77934.1"/>
    </source>
</evidence>
<feature type="region of interest" description="Disordered" evidence="1">
    <location>
        <begin position="133"/>
        <end position="154"/>
    </location>
</feature>
<sequence length="185" mass="20436">MSYEKEIQVSEGRYEYLLENVEISPGFKNRFSVEAKGADDLNVRVKMILWVSRSAKAKGGVATVSQSSVPPGTYKIRIDGKSSASNVKLKITGLQQMKVESGKFSYKYNTESIPSGSFEIKVGNTAKQITLQPAENLNSDVTNPSGKKESSKKIDSEDWKVRSIFAIGTLTAAMIFLGYLRTKKH</sequence>
<evidence type="ECO:0000256" key="2">
    <source>
        <dbReference type="SAM" id="Phobius"/>
    </source>
</evidence>